<name>G3MBP2_9CAUD</name>
<protein>
    <submittedName>
        <fullName evidence="1">Gp176</fullName>
    </submittedName>
</protein>
<accession>G3MBP2</accession>
<organism evidence="1 2">
    <name type="scientific">Bacillus phage G</name>
    <dbReference type="NCBI Taxonomy" id="2884420"/>
    <lineage>
        <taxon>Viruses</taxon>
        <taxon>Duplodnaviria</taxon>
        <taxon>Heunggongvirae</taxon>
        <taxon>Uroviricota</taxon>
        <taxon>Caudoviricetes</taxon>
        <taxon>Donellivirus</taxon>
        <taxon>Donellivirus gee</taxon>
    </lineage>
</organism>
<keyword evidence="2" id="KW-1185">Reference proteome</keyword>
<sequence>MRSRKITIENITGKRIDGIITNQPIELTDQQLSAIAEGVLQVLYNMGVYSGVEFNYDLKLDDGTKFYVHGTDVTVLPANQDSYTRRIRNNSQVVSKQDKKDDDFLREMEKMERN</sequence>
<dbReference type="KEGG" id="vg:18563392"/>
<dbReference type="Proteomes" id="UP000009273">
    <property type="component" value="Segment"/>
</dbReference>
<evidence type="ECO:0000313" key="2">
    <source>
        <dbReference type="Proteomes" id="UP000009273"/>
    </source>
</evidence>
<evidence type="ECO:0000313" key="1">
    <source>
        <dbReference type="EMBL" id="AEO93436.1"/>
    </source>
</evidence>
<proteinExistence type="predicted"/>
<dbReference type="GeneID" id="18563392"/>
<dbReference type="EMBL" id="JN638751">
    <property type="protein sequence ID" value="AEO93436.1"/>
    <property type="molecule type" value="Genomic_DNA"/>
</dbReference>
<dbReference type="RefSeq" id="YP_009015479.1">
    <property type="nucleotide sequence ID" value="NC_023719.1"/>
</dbReference>
<reference evidence="1 2" key="1">
    <citation type="submission" date="2011-09" db="EMBL/GenBank/DDBJ databases">
        <authorList>
            <person name="Pope W.H."/>
            <person name="Pedulla M.L."/>
            <person name="Ford M.E."/>
            <person name="Peebles C.L."/>
            <person name="Hatfull G.H."/>
            <person name="Hendrix R.W."/>
        </authorList>
    </citation>
    <scope>NUCLEOTIDE SEQUENCE [LARGE SCALE GENOMIC DNA]</scope>
    <source>
        <strain evidence="1">G</strain>
    </source>
</reference>
<gene>
    <name evidence="1" type="primary">176</name>
    <name evidence="1" type="ORF">G_176</name>
</gene>